<dbReference type="AlphaFoldDB" id="A0A6G1GFV9"/>
<dbReference type="InterPro" id="IPR011009">
    <property type="entry name" value="Kinase-like_dom_sf"/>
</dbReference>
<dbReference type="OrthoDB" id="3944001at2759"/>
<dbReference type="Proteomes" id="UP000504638">
    <property type="component" value="Unplaced"/>
</dbReference>
<proteinExistence type="predicted"/>
<reference evidence="4" key="2">
    <citation type="submission" date="2020-04" db="EMBL/GenBank/DDBJ databases">
        <authorList>
            <consortium name="NCBI Genome Project"/>
        </authorList>
    </citation>
    <scope>NUCLEOTIDE SEQUENCE</scope>
    <source>
        <strain evidence="4">CBS 781.70</strain>
    </source>
</reference>
<dbReference type="RefSeq" id="XP_033538608.1">
    <property type="nucleotide sequence ID" value="XM_033683057.1"/>
</dbReference>
<keyword evidence="3" id="KW-1185">Reference proteome</keyword>
<feature type="domain" description="Aminoglycoside phosphotransferase" evidence="1">
    <location>
        <begin position="97"/>
        <end position="144"/>
    </location>
</feature>
<dbReference type="EMBL" id="ML975149">
    <property type="protein sequence ID" value="KAF1816977.1"/>
    <property type="molecule type" value="Genomic_DNA"/>
</dbReference>
<sequence length="177" mass="19723">MPEGPPGSCGVPFRIRLRSHGYTIAAKATDFTHRLKHEATLYDGLRPIKGSGIVPVYLGNIDLSTPYYYEGIAELDHMMLMSFGGELLSTHLAIENRPRILRLVRSSIRAVASLGIVHNDLALRNMLWNEETGKVMLIDFERAQFIEQRSALGTISANRKRKRGPNACVAKGEVLHL</sequence>
<evidence type="ECO:0000313" key="4">
    <source>
        <dbReference type="RefSeq" id="XP_033538608.1"/>
    </source>
</evidence>
<evidence type="ECO:0000313" key="2">
    <source>
        <dbReference type="EMBL" id="KAF1816977.1"/>
    </source>
</evidence>
<gene>
    <name evidence="2 4" type="ORF">P152DRAFT_5307</name>
</gene>
<dbReference type="SUPFAM" id="SSF56112">
    <property type="entry name" value="Protein kinase-like (PK-like)"/>
    <property type="match status" value="1"/>
</dbReference>
<reference evidence="4" key="3">
    <citation type="submission" date="2025-04" db="UniProtKB">
        <authorList>
            <consortium name="RefSeq"/>
        </authorList>
    </citation>
    <scope>IDENTIFICATION</scope>
    <source>
        <strain evidence="4">CBS 781.70</strain>
    </source>
</reference>
<organism evidence="2">
    <name type="scientific">Eremomyces bilateralis CBS 781.70</name>
    <dbReference type="NCBI Taxonomy" id="1392243"/>
    <lineage>
        <taxon>Eukaryota</taxon>
        <taxon>Fungi</taxon>
        <taxon>Dikarya</taxon>
        <taxon>Ascomycota</taxon>
        <taxon>Pezizomycotina</taxon>
        <taxon>Dothideomycetes</taxon>
        <taxon>Dothideomycetes incertae sedis</taxon>
        <taxon>Eremomycetales</taxon>
        <taxon>Eremomycetaceae</taxon>
        <taxon>Eremomyces</taxon>
    </lineage>
</organism>
<reference evidence="2 4" key="1">
    <citation type="submission" date="2020-01" db="EMBL/GenBank/DDBJ databases">
        <authorList>
            <consortium name="DOE Joint Genome Institute"/>
            <person name="Haridas S."/>
            <person name="Albert R."/>
            <person name="Binder M."/>
            <person name="Bloem J."/>
            <person name="Labutti K."/>
            <person name="Salamov A."/>
            <person name="Andreopoulos B."/>
            <person name="Baker S.E."/>
            <person name="Barry K."/>
            <person name="Bills G."/>
            <person name="Bluhm B.H."/>
            <person name="Cannon C."/>
            <person name="Castanera R."/>
            <person name="Culley D.E."/>
            <person name="Daum C."/>
            <person name="Ezra D."/>
            <person name="Gonzalez J.B."/>
            <person name="Henrissat B."/>
            <person name="Kuo A."/>
            <person name="Liang C."/>
            <person name="Lipzen A."/>
            <person name="Lutzoni F."/>
            <person name="Magnuson J."/>
            <person name="Mondo S."/>
            <person name="Nolan M."/>
            <person name="Ohm R."/>
            <person name="Pangilinan J."/>
            <person name="Park H.-J."/>
            <person name="Ramirez L."/>
            <person name="Alfaro M."/>
            <person name="Sun H."/>
            <person name="Tritt A."/>
            <person name="Yoshinaga Y."/>
            <person name="Zwiers L.-H."/>
            <person name="Turgeon B.G."/>
            <person name="Goodwin S.B."/>
            <person name="Spatafora J.W."/>
            <person name="Crous P.W."/>
            <person name="Grigoriev I.V."/>
        </authorList>
    </citation>
    <scope>NUCLEOTIDE SEQUENCE</scope>
    <source>
        <strain evidence="2 4">CBS 781.70</strain>
    </source>
</reference>
<name>A0A6G1GFV9_9PEZI</name>
<dbReference type="Gene3D" id="1.10.510.10">
    <property type="entry name" value="Transferase(Phosphotransferase) domain 1"/>
    <property type="match status" value="1"/>
</dbReference>
<dbReference type="GeneID" id="54423627"/>
<accession>A0A6G1GFV9</accession>
<evidence type="ECO:0000259" key="1">
    <source>
        <dbReference type="Pfam" id="PF01636"/>
    </source>
</evidence>
<dbReference type="Pfam" id="PF01636">
    <property type="entry name" value="APH"/>
    <property type="match status" value="1"/>
</dbReference>
<dbReference type="InterPro" id="IPR002575">
    <property type="entry name" value="Aminoglycoside_PTrfase"/>
</dbReference>
<evidence type="ECO:0000313" key="3">
    <source>
        <dbReference type="Proteomes" id="UP000504638"/>
    </source>
</evidence>
<protein>
    <recommendedName>
        <fullName evidence="1">Aminoglycoside phosphotransferase domain-containing protein</fullName>
    </recommendedName>
</protein>